<dbReference type="SUPFAM" id="SSF55729">
    <property type="entry name" value="Acyl-CoA N-acyltransferases (Nat)"/>
    <property type="match status" value="1"/>
</dbReference>
<feature type="region of interest" description="Disordered" evidence="12">
    <location>
        <begin position="1"/>
        <end position="63"/>
    </location>
</feature>
<dbReference type="PANTHER" id="PTHR20531">
    <property type="entry name" value="N-ALPHA-ACETYLTRANSFERASE 40"/>
    <property type="match status" value="1"/>
</dbReference>
<dbReference type="InterPro" id="IPR000182">
    <property type="entry name" value="GNAT_dom"/>
</dbReference>
<comment type="catalytic activity">
    <reaction evidence="10">
        <text>N-terminal L-seryl-[histone H2A] + acetyl-CoA = N-terminal N(alpha)-acetyl-L-seryl-[histone H2A] + CoA + H(+)</text>
        <dbReference type="Rhea" id="RHEA:50600"/>
        <dbReference type="Rhea" id="RHEA-COMP:12742"/>
        <dbReference type="Rhea" id="RHEA-COMP:12744"/>
        <dbReference type="ChEBI" id="CHEBI:15378"/>
        <dbReference type="ChEBI" id="CHEBI:57287"/>
        <dbReference type="ChEBI" id="CHEBI:57288"/>
        <dbReference type="ChEBI" id="CHEBI:64738"/>
        <dbReference type="ChEBI" id="CHEBI:83690"/>
        <dbReference type="EC" id="2.3.1.257"/>
    </reaction>
</comment>
<dbReference type="GO" id="GO:0010485">
    <property type="term" value="F:histone H4 acetyltransferase activity"/>
    <property type="evidence" value="ECO:0007669"/>
    <property type="project" value="InterPro"/>
</dbReference>
<dbReference type="GO" id="GO:1990189">
    <property type="term" value="F:protein N-terminal-serine acetyltransferase activity"/>
    <property type="evidence" value="ECO:0007669"/>
    <property type="project" value="UniProtKB-EC"/>
</dbReference>
<dbReference type="GO" id="GO:0043998">
    <property type="term" value="F:histone H2A acetyltransferase activity"/>
    <property type="evidence" value="ECO:0007669"/>
    <property type="project" value="InterPro"/>
</dbReference>
<keyword evidence="9" id="KW-0012">Acyltransferase</keyword>
<dbReference type="GO" id="GO:0005634">
    <property type="term" value="C:nucleus"/>
    <property type="evidence" value="ECO:0007669"/>
    <property type="project" value="UniProtKB-SubCell"/>
</dbReference>
<sequence length="360" mass="41188">MALPMPSPSVSLVSVRGESKWMESDRHPSSQGCSKSSCKSKKNGQQTSRQKRKEDQRAAAAAVEQTVRKAKNLPNFLYLATRSRRFKGTPSSKKSLNLHQDASQEEKPRMFVVYECPGSVLTNKNPELSTQVFNLTKSNMQQLYDEVKFMEHGWRDESKRRELTHQDSRLLVVLTDEKDEESKREGQSLSSAEDSTPEVKAGVDESDFLKGVSPRRLAGFLHFRFEVEEGQAVVYIYELQVEAQYQRMSIGKRLMLLVELAARNFTRQNSDLVKLSKLMCTCIRKNTEAARFYRNLCGFQTDESDPSNFVNERLENELLEKLQRTGNQKSGNAAAKLLECLQDEEEGKFECEYEILKKDL</sequence>
<keyword evidence="8" id="KW-0539">Nucleus</keyword>
<keyword evidence="15" id="KW-1185">Reference proteome</keyword>
<protein>
    <recommendedName>
        <fullName evidence="5">N-alpha-acetyltransferase 40</fullName>
        <ecNumber evidence="4">2.3.1.257</ecNumber>
    </recommendedName>
</protein>
<evidence type="ECO:0000256" key="9">
    <source>
        <dbReference type="ARBA" id="ARBA00023315"/>
    </source>
</evidence>
<evidence type="ECO:0000313" key="15">
    <source>
        <dbReference type="Proteomes" id="UP000221165"/>
    </source>
</evidence>
<dbReference type="Pfam" id="PF00583">
    <property type="entry name" value="Acetyltransf_1"/>
    <property type="match status" value="1"/>
</dbReference>
<dbReference type="InterPro" id="IPR039949">
    <property type="entry name" value="NAA40"/>
</dbReference>
<evidence type="ECO:0000256" key="8">
    <source>
        <dbReference type="ARBA" id="ARBA00023242"/>
    </source>
</evidence>
<dbReference type="InterPro" id="IPR016181">
    <property type="entry name" value="Acyl_CoA_acyltransferase"/>
</dbReference>
<name>A0A2C6KVE0_9APIC</name>
<dbReference type="EMBL" id="MIGC01002387">
    <property type="protein sequence ID" value="PHJ21187.1"/>
    <property type="molecule type" value="Genomic_DNA"/>
</dbReference>
<evidence type="ECO:0000313" key="14">
    <source>
        <dbReference type="EMBL" id="PHJ21187.1"/>
    </source>
</evidence>
<evidence type="ECO:0000256" key="2">
    <source>
        <dbReference type="ARBA" id="ARBA00004496"/>
    </source>
</evidence>
<dbReference type="EC" id="2.3.1.257" evidence="4"/>
<dbReference type="VEuPathDB" id="ToxoDB:CSUI_004977"/>
<comment type="similarity">
    <text evidence="3">Belongs to the acetyltransferase family. NAA40 subfamily.</text>
</comment>
<dbReference type="Gene3D" id="3.40.630.30">
    <property type="match status" value="1"/>
</dbReference>
<evidence type="ECO:0000256" key="6">
    <source>
        <dbReference type="ARBA" id="ARBA00022490"/>
    </source>
</evidence>
<comment type="subcellular location">
    <subcellularLocation>
        <location evidence="2">Cytoplasm</location>
    </subcellularLocation>
    <subcellularLocation>
        <location evidence="1">Nucleus</location>
    </subcellularLocation>
</comment>
<feature type="region of interest" description="Disordered" evidence="12">
    <location>
        <begin position="175"/>
        <end position="201"/>
    </location>
</feature>
<dbReference type="GeneID" id="94428369"/>
<reference evidence="14 15" key="1">
    <citation type="journal article" date="2017" name="Int. J. Parasitol.">
        <title>The genome of the protozoan parasite Cystoisospora suis and a reverse vaccinology approach to identify vaccine candidates.</title>
        <authorList>
            <person name="Palmieri N."/>
            <person name="Shrestha A."/>
            <person name="Ruttkowski B."/>
            <person name="Beck T."/>
            <person name="Vogl C."/>
            <person name="Tomley F."/>
            <person name="Blake D.P."/>
            <person name="Joachim A."/>
        </authorList>
    </citation>
    <scope>NUCLEOTIDE SEQUENCE [LARGE SCALE GENOMIC DNA]</scope>
    <source>
        <strain evidence="14 15">Wien I</strain>
    </source>
</reference>
<evidence type="ECO:0000256" key="5">
    <source>
        <dbReference type="ARBA" id="ARBA00015043"/>
    </source>
</evidence>
<proteinExistence type="inferred from homology"/>
<dbReference type="GO" id="GO:0005737">
    <property type="term" value="C:cytoplasm"/>
    <property type="evidence" value="ECO:0007669"/>
    <property type="project" value="UniProtKB-SubCell"/>
</dbReference>
<dbReference type="PROSITE" id="PS51186">
    <property type="entry name" value="GNAT"/>
    <property type="match status" value="1"/>
</dbReference>
<evidence type="ECO:0000256" key="1">
    <source>
        <dbReference type="ARBA" id="ARBA00004123"/>
    </source>
</evidence>
<evidence type="ECO:0000256" key="12">
    <source>
        <dbReference type="SAM" id="MobiDB-lite"/>
    </source>
</evidence>
<feature type="domain" description="N-acetyltransferase" evidence="13">
    <location>
        <begin position="158"/>
        <end position="325"/>
    </location>
</feature>
<comment type="catalytic activity">
    <reaction evidence="11">
        <text>N-terminal L-seryl-[histone H4] + acetyl-CoA = N-terminal N(alpha)-acetyl-L-seryl-[histone H4] + CoA + H(+)</text>
        <dbReference type="Rhea" id="RHEA:50596"/>
        <dbReference type="Rhea" id="RHEA-COMP:12740"/>
        <dbReference type="Rhea" id="RHEA-COMP:12743"/>
        <dbReference type="ChEBI" id="CHEBI:15378"/>
        <dbReference type="ChEBI" id="CHEBI:57287"/>
        <dbReference type="ChEBI" id="CHEBI:57288"/>
        <dbReference type="ChEBI" id="CHEBI:64738"/>
        <dbReference type="ChEBI" id="CHEBI:83690"/>
        <dbReference type="EC" id="2.3.1.257"/>
    </reaction>
</comment>
<dbReference type="CDD" id="cd04301">
    <property type="entry name" value="NAT_SF"/>
    <property type="match status" value="1"/>
</dbReference>
<keyword evidence="7" id="KW-0808">Transferase</keyword>
<dbReference type="Proteomes" id="UP000221165">
    <property type="component" value="Unassembled WGS sequence"/>
</dbReference>
<evidence type="ECO:0000256" key="7">
    <source>
        <dbReference type="ARBA" id="ARBA00022679"/>
    </source>
</evidence>
<keyword evidence="6" id="KW-0963">Cytoplasm</keyword>
<feature type="compositionally biased region" description="Basic and acidic residues" evidence="12">
    <location>
        <begin position="17"/>
        <end position="28"/>
    </location>
</feature>
<accession>A0A2C6KVE0</accession>
<dbReference type="OrthoDB" id="424551at2759"/>
<organism evidence="14 15">
    <name type="scientific">Cystoisospora suis</name>
    <dbReference type="NCBI Taxonomy" id="483139"/>
    <lineage>
        <taxon>Eukaryota</taxon>
        <taxon>Sar</taxon>
        <taxon>Alveolata</taxon>
        <taxon>Apicomplexa</taxon>
        <taxon>Conoidasida</taxon>
        <taxon>Coccidia</taxon>
        <taxon>Eucoccidiorida</taxon>
        <taxon>Eimeriorina</taxon>
        <taxon>Sarcocystidae</taxon>
        <taxon>Cystoisospora</taxon>
    </lineage>
</organism>
<feature type="compositionally biased region" description="Low complexity" evidence="12">
    <location>
        <begin position="1"/>
        <end position="15"/>
    </location>
</feature>
<dbReference type="PANTHER" id="PTHR20531:SF1">
    <property type="entry name" value="N-ALPHA-ACETYLTRANSFERASE 40"/>
    <property type="match status" value="1"/>
</dbReference>
<comment type="caution">
    <text evidence="14">The sequence shown here is derived from an EMBL/GenBank/DDBJ whole genome shotgun (WGS) entry which is preliminary data.</text>
</comment>
<evidence type="ECO:0000256" key="10">
    <source>
        <dbReference type="ARBA" id="ARBA00047821"/>
    </source>
</evidence>
<dbReference type="AlphaFoldDB" id="A0A2C6KVE0"/>
<gene>
    <name evidence="14" type="ORF">CSUI_004977</name>
</gene>
<evidence type="ECO:0000259" key="13">
    <source>
        <dbReference type="PROSITE" id="PS51186"/>
    </source>
</evidence>
<evidence type="ECO:0000256" key="3">
    <source>
        <dbReference type="ARBA" id="ARBA00008870"/>
    </source>
</evidence>
<dbReference type="RefSeq" id="XP_067922871.1">
    <property type="nucleotide sequence ID" value="XM_068065158.1"/>
</dbReference>
<evidence type="ECO:0000256" key="11">
    <source>
        <dbReference type="ARBA" id="ARBA00049524"/>
    </source>
</evidence>
<evidence type="ECO:0000256" key="4">
    <source>
        <dbReference type="ARBA" id="ARBA00012950"/>
    </source>
</evidence>